<keyword evidence="1" id="KW-1133">Transmembrane helix</keyword>
<dbReference type="AlphaFoldDB" id="A0A177LVA0"/>
<dbReference type="Proteomes" id="UP000078090">
    <property type="component" value="Unassembled WGS sequence"/>
</dbReference>
<dbReference type="OrthoDB" id="5573673at2"/>
<comment type="caution">
    <text evidence="3">The sequence shown here is derived from an EMBL/GenBank/DDBJ whole genome shotgun (WGS) entry which is preliminary data.</text>
</comment>
<dbReference type="EMBL" id="LUUG01000122">
    <property type="protein sequence ID" value="OAH97280.1"/>
    <property type="molecule type" value="Genomic_DNA"/>
</dbReference>
<dbReference type="RefSeq" id="WP_064010556.1">
    <property type="nucleotide sequence ID" value="NZ_LUUG01000122.1"/>
</dbReference>
<keyword evidence="1" id="KW-0472">Membrane</keyword>
<evidence type="ECO:0000256" key="1">
    <source>
        <dbReference type="SAM" id="Phobius"/>
    </source>
</evidence>
<reference evidence="3 4" key="1">
    <citation type="submission" date="2016-03" db="EMBL/GenBank/DDBJ databases">
        <authorList>
            <person name="Ploux O."/>
        </authorList>
    </citation>
    <scope>NUCLEOTIDE SEQUENCE [LARGE SCALE GENOMIC DNA]</scope>
    <source>
        <strain evidence="3 4">R-45363</strain>
    </source>
</reference>
<evidence type="ECO:0000313" key="3">
    <source>
        <dbReference type="EMBL" id="OAH97280.1"/>
    </source>
</evidence>
<gene>
    <name evidence="3" type="ORF">A1332_21685</name>
</gene>
<evidence type="ECO:0000313" key="4">
    <source>
        <dbReference type="Proteomes" id="UP000078090"/>
    </source>
</evidence>
<feature type="transmembrane region" description="Helical" evidence="1">
    <location>
        <begin position="197"/>
        <end position="216"/>
    </location>
</feature>
<evidence type="ECO:0000256" key="2">
    <source>
        <dbReference type="SAM" id="SignalP"/>
    </source>
</evidence>
<keyword evidence="2" id="KW-0732">Signal</keyword>
<name>A0A177LVA0_METMH</name>
<feature type="signal peptide" evidence="2">
    <location>
        <begin position="1"/>
        <end position="25"/>
    </location>
</feature>
<keyword evidence="1" id="KW-0812">Transmembrane</keyword>
<proteinExistence type="predicted"/>
<evidence type="ECO:0008006" key="5">
    <source>
        <dbReference type="Google" id="ProtNLM"/>
    </source>
</evidence>
<sequence>MFRLLAIARGVALLSGMMAIGSAQATVVAGADYIKTATTHYLINSAGSSATYTPSFIVIGADGSEPSENFGPFSISGSFDVERYQSTSSSSATPASSGITDKLLFTNANVTLNGAIHSFDFPSFFSLMTSDTVFQSEPASVGCSVPLGFIASCVTMPNPNPSSWSGTLSNQAISMDGFAAVDNLRAGYTYHIQASVVPLPGAVWLFASVLGLAGIAQRKRRNH</sequence>
<protein>
    <recommendedName>
        <fullName evidence="5">Secreted protein</fullName>
    </recommendedName>
</protein>
<organism evidence="3 4">
    <name type="scientific">Methylomonas methanica</name>
    <dbReference type="NCBI Taxonomy" id="421"/>
    <lineage>
        <taxon>Bacteria</taxon>
        <taxon>Pseudomonadati</taxon>
        <taxon>Pseudomonadota</taxon>
        <taxon>Gammaproteobacteria</taxon>
        <taxon>Methylococcales</taxon>
        <taxon>Methylococcaceae</taxon>
        <taxon>Methylomonas</taxon>
    </lineage>
</organism>
<feature type="chain" id="PRO_5008067353" description="Secreted protein" evidence="2">
    <location>
        <begin position="26"/>
        <end position="223"/>
    </location>
</feature>
<accession>A0A177LVA0</accession>